<protein>
    <recommendedName>
        <fullName evidence="8">Mannosyltransferase</fullName>
        <ecNumber evidence="8">2.4.1.-</ecNumber>
    </recommendedName>
</protein>
<evidence type="ECO:0000313" key="9">
    <source>
        <dbReference type="EMBL" id="MBW94340.1"/>
    </source>
</evidence>
<keyword evidence="4" id="KW-0812">Transmembrane</keyword>
<dbReference type="EMBL" id="GGEC01013857">
    <property type="protein sequence ID" value="MBW94340.1"/>
    <property type="molecule type" value="Transcribed_RNA"/>
</dbReference>
<organism evidence="9">
    <name type="scientific">Rhizophora mucronata</name>
    <name type="common">Asiatic mangrove</name>
    <dbReference type="NCBI Taxonomy" id="61149"/>
    <lineage>
        <taxon>Eukaryota</taxon>
        <taxon>Viridiplantae</taxon>
        <taxon>Streptophyta</taxon>
        <taxon>Embryophyta</taxon>
        <taxon>Tracheophyta</taxon>
        <taxon>Spermatophyta</taxon>
        <taxon>Magnoliopsida</taxon>
        <taxon>eudicotyledons</taxon>
        <taxon>Gunneridae</taxon>
        <taxon>Pentapetalae</taxon>
        <taxon>rosids</taxon>
        <taxon>fabids</taxon>
        <taxon>Malpighiales</taxon>
        <taxon>Rhizophoraceae</taxon>
        <taxon>Rhizophora</taxon>
    </lineage>
</organism>
<dbReference type="GO" id="GO:0005789">
    <property type="term" value="C:endoplasmic reticulum membrane"/>
    <property type="evidence" value="ECO:0007669"/>
    <property type="project" value="UniProtKB-SubCell"/>
</dbReference>
<evidence type="ECO:0000256" key="3">
    <source>
        <dbReference type="ARBA" id="ARBA00022679"/>
    </source>
</evidence>
<dbReference type="GO" id="GO:0006506">
    <property type="term" value="P:GPI anchor biosynthetic process"/>
    <property type="evidence" value="ECO:0007669"/>
    <property type="project" value="TreeGrafter"/>
</dbReference>
<dbReference type="AlphaFoldDB" id="A0A2P2JLG8"/>
<evidence type="ECO:0000256" key="5">
    <source>
        <dbReference type="ARBA" id="ARBA00022824"/>
    </source>
</evidence>
<evidence type="ECO:0000256" key="2">
    <source>
        <dbReference type="ARBA" id="ARBA00022676"/>
    </source>
</evidence>
<proteinExistence type="inferred from homology"/>
<sequence length="126" mass="14775">MIYLSKEAHNEKVKSILFLMPCHATPYYSALHYNLPMRFLDCSPSEERGIPDESDRFMMDPNGFASELAKNWSAPSHIVLFDSEEKLLRNFLTSHSFREMRRFFHAHFKVDRELQSSVVIYAVTNL</sequence>
<evidence type="ECO:0000256" key="1">
    <source>
        <dbReference type="ARBA" id="ARBA00004477"/>
    </source>
</evidence>
<keyword evidence="3 9" id="KW-0808">Transferase</keyword>
<evidence type="ECO:0000256" key="6">
    <source>
        <dbReference type="ARBA" id="ARBA00022989"/>
    </source>
</evidence>
<dbReference type="InterPro" id="IPR005599">
    <property type="entry name" value="GPI_mannosylTrfase"/>
</dbReference>
<dbReference type="PANTHER" id="PTHR22760:SF4">
    <property type="entry name" value="GPI MANNOSYLTRANSFERASE 3"/>
    <property type="match status" value="1"/>
</dbReference>
<evidence type="ECO:0000256" key="4">
    <source>
        <dbReference type="ARBA" id="ARBA00022692"/>
    </source>
</evidence>
<keyword evidence="2 8" id="KW-0328">Glycosyltransferase</keyword>
<dbReference type="GO" id="GO:0000026">
    <property type="term" value="F:alpha-1,2-mannosyltransferase activity"/>
    <property type="evidence" value="ECO:0007669"/>
    <property type="project" value="TreeGrafter"/>
</dbReference>
<keyword evidence="6" id="KW-1133">Transmembrane helix</keyword>
<keyword evidence="5 8" id="KW-0256">Endoplasmic reticulum</keyword>
<keyword evidence="7" id="KW-0472">Membrane</keyword>
<dbReference type="PANTHER" id="PTHR22760">
    <property type="entry name" value="GLYCOSYLTRANSFERASE"/>
    <property type="match status" value="1"/>
</dbReference>
<accession>A0A2P2JLG8</accession>
<reference evidence="9" key="1">
    <citation type="submission" date="2018-02" db="EMBL/GenBank/DDBJ databases">
        <title>Rhizophora mucronata_Transcriptome.</title>
        <authorList>
            <person name="Meera S.P."/>
            <person name="Sreeshan A."/>
            <person name="Augustine A."/>
        </authorList>
    </citation>
    <scope>NUCLEOTIDE SEQUENCE</scope>
    <source>
        <tissue evidence="9">Leaf</tissue>
    </source>
</reference>
<evidence type="ECO:0000256" key="8">
    <source>
        <dbReference type="RuleBase" id="RU363075"/>
    </source>
</evidence>
<evidence type="ECO:0000256" key="7">
    <source>
        <dbReference type="ARBA" id="ARBA00023136"/>
    </source>
</evidence>
<dbReference type="EC" id="2.4.1.-" evidence="8"/>
<name>A0A2P2JLG8_RHIMU</name>
<comment type="subcellular location">
    <subcellularLocation>
        <location evidence="1 8">Endoplasmic reticulum membrane</location>
        <topology evidence="1 8">Multi-pass membrane protein</topology>
    </subcellularLocation>
</comment>
<comment type="similarity">
    <text evidence="8">Belongs to the glycosyltransferase 22 family.</text>
</comment>